<organism evidence="3 4">
    <name type="scientific">Roseimicrobium gellanilyticum</name>
    <dbReference type="NCBI Taxonomy" id="748857"/>
    <lineage>
        <taxon>Bacteria</taxon>
        <taxon>Pseudomonadati</taxon>
        <taxon>Verrucomicrobiota</taxon>
        <taxon>Verrucomicrobiia</taxon>
        <taxon>Verrucomicrobiales</taxon>
        <taxon>Verrucomicrobiaceae</taxon>
        <taxon>Roseimicrobium</taxon>
    </lineage>
</organism>
<protein>
    <submittedName>
        <fullName evidence="3">Uncharacterized protein</fullName>
    </submittedName>
</protein>
<dbReference type="EMBL" id="QNRR01000001">
    <property type="protein sequence ID" value="RBP47769.1"/>
    <property type="molecule type" value="Genomic_DNA"/>
</dbReference>
<evidence type="ECO:0000313" key="3">
    <source>
        <dbReference type="EMBL" id="RBP47769.1"/>
    </source>
</evidence>
<keyword evidence="4" id="KW-1185">Reference proteome</keyword>
<evidence type="ECO:0000313" key="4">
    <source>
        <dbReference type="Proteomes" id="UP000253426"/>
    </source>
</evidence>
<feature type="region of interest" description="Disordered" evidence="1">
    <location>
        <begin position="106"/>
        <end position="129"/>
    </location>
</feature>
<keyword evidence="2" id="KW-0812">Transmembrane</keyword>
<evidence type="ECO:0000256" key="1">
    <source>
        <dbReference type="SAM" id="MobiDB-lite"/>
    </source>
</evidence>
<accession>A0A366HVP4</accession>
<feature type="transmembrane region" description="Helical" evidence="2">
    <location>
        <begin position="148"/>
        <end position="166"/>
    </location>
</feature>
<evidence type="ECO:0000256" key="2">
    <source>
        <dbReference type="SAM" id="Phobius"/>
    </source>
</evidence>
<gene>
    <name evidence="3" type="ORF">DES53_101568</name>
</gene>
<name>A0A366HVP4_9BACT</name>
<dbReference type="InterPro" id="IPR046657">
    <property type="entry name" value="DUF6766"/>
</dbReference>
<sequence>MAGMCHAIRRPARLRFADMKRIFHENGLSLVLASLFLLCLVLGQLFTGYRTSNEENVMHGKPEEPLGKYVMSAHFMEATFENWESEFLQMGVYVFLTAFLFQKGSAESKSPNEPEEVDRDPQMSGHRKDAPWPVRHGGWALKVYEHSLTLAFLLLFLLCFLGHALAGRGSCNEERLQHHLQALTTMEYMGSSRFWFESFQNWQSEFLAILSMVVLSIFLRQRGSPESKPVDAPHGETGG</sequence>
<comment type="caution">
    <text evidence="3">The sequence shown here is derived from an EMBL/GenBank/DDBJ whole genome shotgun (WGS) entry which is preliminary data.</text>
</comment>
<dbReference type="Pfam" id="PF20554">
    <property type="entry name" value="DUF6766"/>
    <property type="match status" value="1"/>
</dbReference>
<dbReference type="AlphaFoldDB" id="A0A366HVP4"/>
<keyword evidence="2" id="KW-0472">Membrane</keyword>
<dbReference type="Proteomes" id="UP000253426">
    <property type="component" value="Unassembled WGS sequence"/>
</dbReference>
<reference evidence="3 4" key="1">
    <citation type="submission" date="2018-06" db="EMBL/GenBank/DDBJ databases">
        <title>Genomic Encyclopedia of Type Strains, Phase IV (KMG-IV): sequencing the most valuable type-strain genomes for metagenomic binning, comparative biology and taxonomic classification.</title>
        <authorList>
            <person name="Goeker M."/>
        </authorList>
    </citation>
    <scope>NUCLEOTIDE SEQUENCE [LARGE SCALE GENOMIC DNA]</scope>
    <source>
        <strain evidence="3 4">DSM 25532</strain>
    </source>
</reference>
<keyword evidence="2" id="KW-1133">Transmembrane helix</keyword>
<proteinExistence type="predicted"/>